<feature type="domain" description="LD-carboxypeptidase N-terminal" evidence="7">
    <location>
        <begin position="34"/>
        <end position="158"/>
    </location>
</feature>
<dbReference type="InterPro" id="IPR040449">
    <property type="entry name" value="Peptidase_S66_N"/>
</dbReference>
<protein>
    <submittedName>
        <fullName evidence="9">LD-carboxypeptidase</fullName>
    </submittedName>
</protein>
<dbReference type="Pfam" id="PF17676">
    <property type="entry name" value="Peptidase_S66C"/>
    <property type="match status" value="1"/>
</dbReference>
<dbReference type="Pfam" id="PF02016">
    <property type="entry name" value="Peptidase_S66"/>
    <property type="match status" value="1"/>
</dbReference>
<evidence type="ECO:0000256" key="1">
    <source>
        <dbReference type="ARBA" id="ARBA00010233"/>
    </source>
</evidence>
<name>A0AAU7UJU9_9MICO</name>
<organism evidence="9">
    <name type="scientific">Brevibacterium koreense</name>
    <dbReference type="NCBI Taxonomy" id="3140787"/>
    <lineage>
        <taxon>Bacteria</taxon>
        <taxon>Bacillati</taxon>
        <taxon>Actinomycetota</taxon>
        <taxon>Actinomycetes</taxon>
        <taxon>Micrococcales</taxon>
        <taxon>Brevibacteriaceae</taxon>
        <taxon>Brevibacterium</taxon>
    </lineage>
</organism>
<dbReference type="SUPFAM" id="SSF52317">
    <property type="entry name" value="Class I glutamine amidotransferase-like"/>
    <property type="match status" value="1"/>
</dbReference>
<dbReference type="Gene3D" id="3.40.50.10740">
    <property type="entry name" value="Class I glutamine amidotransferase-like"/>
    <property type="match status" value="1"/>
</dbReference>
<evidence type="ECO:0000256" key="6">
    <source>
        <dbReference type="SAM" id="MobiDB-lite"/>
    </source>
</evidence>
<dbReference type="EMBL" id="CP158281">
    <property type="protein sequence ID" value="XBV88679.1"/>
    <property type="molecule type" value="Genomic_DNA"/>
</dbReference>
<keyword evidence="2" id="KW-0121">Carboxypeptidase</keyword>
<keyword evidence="5" id="KW-0720">Serine protease</keyword>
<feature type="region of interest" description="Disordered" evidence="6">
    <location>
        <begin position="1"/>
        <end position="22"/>
    </location>
</feature>
<feature type="compositionally biased region" description="Polar residues" evidence="6">
    <location>
        <begin position="247"/>
        <end position="259"/>
    </location>
</feature>
<keyword evidence="3" id="KW-0645">Protease</keyword>
<evidence type="ECO:0000256" key="5">
    <source>
        <dbReference type="ARBA" id="ARBA00022825"/>
    </source>
</evidence>
<evidence type="ECO:0000259" key="8">
    <source>
        <dbReference type="Pfam" id="PF17676"/>
    </source>
</evidence>
<dbReference type="GO" id="GO:0008236">
    <property type="term" value="F:serine-type peptidase activity"/>
    <property type="evidence" value="ECO:0007669"/>
    <property type="project" value="UniProtKB-KW"/>
</dbReference>
<proteinExistence type="inferred from homology"/>
<dbReference type="InterPro" id="IPR029062">
    <property type="entry name" value="Class_I_gatase-like"/>
</dbReference>
<dbReference type="GO" id="GO:0006508">
    <property type="term" value="P:proteolysis"/>
    <property type="evidence" value="ECO:0007669"/>
    <property type="project" value="UniProtKB-KW"/>
</dbReference>
<comment type="similarity">
    <text evidence="1">Belongs to the peptidase S66 family.</text>
</comment>
<dbReference type="InterPro" id="IPR040921">
    <property type="entry name" value="Peptidase_S66C"/>
</dbReference>
<evidence type="ECO:0000313" key="9">
    <source>
        <dbReference type="EMBL" id="XBV88679.1"/>
    </source>
</evidence>
<dbReference type="InterPro" id="IPR003507">
    <property type="entry name" value="S66_fam"/>
</dbReference>
<evidence type="ECO:0000256" key="2">
    <source>
        <dbReference type="ARBA" id="ARBA00022645"/>
    </source>
</evidence>
<feature type="compositionally biased region" description="Low complexity" evidence="6">
    <location>
        <begin position="206"/>
        <end position="236"/>
    </location>
</feature>
<dbReference type="InterPro" id="IPR027478">
    <property type="entry name" value="LdcA_N"/>
</dbReference>
<evidence type="ECO:0000256" key="3">
    <source>
        <dbReference type="ARBA" id="ARBA00022670"/>
    </source>
</evidence>
<keyword evidence="4" id="KW-0378">Hydrolase</keyword>
<dbReference type="CDD" id="cd07025">
    <property type="entry name" value="Peptidase_S66"/>
    <property type="match status" value="1"/>
</dbReference>
<dbReference type="PANTHER" id="PTHR30237">
    <property type="entry name" value="MURAMOYLTETRAPEPTIDE CARBOXYPEPTIDASE"/>
    <property type="match status" value="1"/>
</dbReference>
<feature type="domain" description="LD-carboxypeptidase C-terminal" evidence="8">
    <location>
        <begin position="283"/>
        <end position="401"/>
    </location>
</feature>
<dbReference type="RefSeq" id="WP_350269668.1">
    <property type="nucleotide sequence ID" value="NZ_CP158281.1"/>
</dbReference>
<accession>A0AAU7UJU9</accession>
<evidence type="ECO:0000256" key="4">
    <source>
        <dbReference type="ARBA" id="ARBA00022801"/>
    </source>
</evidence>
<feature type="compositionally biased region" description="Low complexity" evidence="6">
    <location>
        <begin position="261"/>
        <end position="275"/>
    </location>
</feature>
<dbReference type="InterPro" id="IPR027461">
    <property type="entry name" value="Carboxypeptidase_A_C_sf"/>
</dbReference>
<dbReference type="AlphaFoldDB" id="A0AAU7UJU9"/>
<gene>
    <name evidence="9" type="ORF">AAFP32_14085</name>
</gene>
<dbReference type="KEGG" id="bkr:AAFP32_14085"/>
<dbReference type="SUPFAM" id="SSF141986">
    <property type="entry name" value="LD-carboxypeptidase A C-terminal domain-like"/>
    <property type="match status" value="1"/>
</dbReference>
<dbReference type="PANTHER" id="PTHR30237:SF2">
    <property type="entry name" value="MUREIN TETRAPEPTIDE CARBOXYPEPTIDASE"/>
    <property type="match status" value="1"/>
</dbReference>
<feature type="region of interest" description="Disordered" evidence="6">
    <location>
        <begin position="198"/>
        <end position="283"/>
    </location>
</feature>
<reference evidence="9" key="1">
    <citation type="submission" date="2024-06" db="EMBL/GenBank/DDBJ databases">
        <title>Brevibacterium koreense sp. nov., isolated from jogae-jeotgal, a Korean fermented seafood.</title>
        <authorList>
            <person name="Whon T.W."/>
            <person name="Nam S."/>
            <person name="Kim Y."/>
        </authorList>
    </citation>
    <scope>NUCLEOTIDE SEQUENCE</scope>
    <source>
        <strain evidence="9">CBA3109</strain>
    </source>
</reference>
<sequence>MNSPYLAASARSTPRSEGVSPYLDTAPLQAGDTVRLIAPSGPTDEESLLRAIAQLESWGLRVVLGDNVRAHHPRVKYLAGTDEQRRADLVNAWCDDSAAAVIALRGGFGAMRLLDGIDFDLMRRHALRPDGRPKLLTGSSDITALHQAWDHHLSVATLFCPMVGNDPFKNSTVVPAEVADWLFEPWGGRELGFPASKDHAAEDAAGENAAAAEDAAGENPAADEGGAGENAAGENSAAEKWKEWAESTGSNQTKTSATAQAGPSPAARRPFSRARTLVPGTAKGRLGGGNLSLVAAGMGSPELSGVRELRERSGPSILMLEDVDEELYRLDNLLVQLVRGGWFDSADAVVLGSWQDCAEINEVEALFMDYLSETGIPIVSEMGFGHDPDAPSTPLGVAVTLEAPAQGRPRMWVDEA</sequence>
<dbReference type="Gene3D" id="3.50.30.60">
    <property type="entry name" value="LD-carboxypeptidase A C-terminal domain-like"/>
    <property type="match status" value="1"/>
</dbReference>
<evidence type="ECO:0000259" key="7">
    <source>
        <dbReference type="Pfam" id="PF02016"/>
    </source>
</evidence>
<dbReference type="GO" id="GO:0004180">
    <property type="term" value="F:carboxypeptidase activity"/>
    <property type="evidence" value="ECO:0007669"/>
    <property type="project" value="UniProtKB-KW"/>
</dbReference>